<organism evidence="2">
    <name type="scientific">Arundo donax</name>
    <name type="common">Giant reed</name>
    <name type="synonym">Donax arundinaceus</name>
    <dbReference type="NCBI Taxonomy" id="35708"/>
    <lineage>
        <taxon>Eukaryota</taxon>
        <taxon>Viridiplantae</taxon>
        <taxon>Streptophyta</taxon>
        <taxon>Embryophyta</taxon>
        <taxon>Tracheophyta</taxon>
        <taxon>Spermatophyta</taxon>
        <taxon>Magnoliopsida</taxon>
        <taxon>Liliopsida</taxon>
        <taxon>Poales</taxon>
        <taxon>Poaceae</taxon>
        <taxon>PACMAD clade</taxon>
        <taxon>Arundinoideae</taxon>
        <taxon>Arundineae</taxon>
        <taxon>Arundo</taxon>
    </lineage>
</organism>
<sequence length="51" mass="5005">MMLWTRASSASSSSCGGAEPGSVAAESWSAIGGRWDGAQGGGSRCGKVGWG</sequence>
<dbReference type="AlphaFoldDB" id="A0A0A8Y8Q0"/>
<evidence type="ECO:0000313" key="2">
    <source>
        <dbReference type="EMBL" id="JAD21623.1"/>
    </source>
</evidence>
<protein>
    <submittedName>
        <fullName evidence="2">Uncharacterized protein</fullName>
    </submittedName>
</protein>
<name>A0A0A8Y8Q0_ARUDO</name>
<feature type="compositionally biased region" description="Low complexity" evidence="1">
    <location>
        <begin position="7"/>
        <end position="22"/>
    </location>
</feature>
<reference evidence="2" key="2">
    <citation type="journal article" date="2015" name="Data Brief">
        <title>Shoot transcriptome of the giant reed, Arundo donax.</title>
        <authorList>
            <person name="Barrero R.A."/>
            <person name="Guerrero F.D."/>
            <person name="Moolhuijzen P."/>
            <person name="Goolsby J.A."/>
            <person name="Tidwell J."/>
            <person name="Bellgard S.E."/>
            <person name="Bellgard M.I."/>
        </authorList>
    </citation>
    <scope>NUCLEOTIDE SEQUENCE</scope>
    <source>
        <tissue evidence="2">Shoot tissue taken approximately 20 cm above the soil surface</tissue>
    </source>
</reference>
<proteinExistence type="predicted"/>
<reference evidence="2" key="1">
    <citation type="submission" date="2014-09" db="EMBL/GenBank/DDBJ databases">
        <authorList>
            <person name="Magalhaes I.L.F."/>
            <person name="Oliveira U."/>
            <person name="Santos F.R."/>
            <person name="Vidigal T.H.D.A."/>
            <person name="Brescovit A.D."/>
            <person name="Santos A.J."/>
        </authorList>
    </citation>
    <scope>NUCLEOTIDE SEQUENCE</scope>
    <source>
        <tissue evidence="2">Shoot tissue taken approximately 20 cm above the soil surface</tissue>
    </source>
</reference>
<dbReference type="EMBL" id="GBRH01276272">
    <property type="protein sequence ID" value="JAD21623.1"/>
    <property type="molecule type" value="Transcribed_RNA"/>
</dbReference>
<accession>A0A0A8Y8Q0</accession>
<evidence type="ECO:0000256" key="1">
    <source>
        <dbReference type="SAM" id="MobiDB-lite"/>
    </source>
</evidence>
<feature type="region of interest" description="Disordered" evidence="1">
    <location>
        <begin position="1"/>
        <end position="22"/>
    </location>
</feature>